<keyword evidence="3" id="KW-1185">Reference proteome</keyword>
<dbReference type="EMBL" id="JAGSOG010000398">
    <property type="protein sequence ID" value="MBR7839221.1"/>
    <property type="molecule type" value="Genomic_DNA"/>
</dbReference>
<dbReference type="Proteomes" id="UP000675781">
    <property type="component" value="Unassembled WGS sequence"/>
</dbReference>
<sequence>MWGRIFRVLGMAILAAVPVLGLSMAVHGATSYATDQPLSAQFAANDPAVQTVLETVLETDLGKSDTGVWASGFPKMVFDASNAAARGLSSGDKVDVLVWRGGAEGVEIDGSAAYANGSTPLRPITDVALGCFGLFLFCLGGFPAVHIALARLGVSARIRTITDTAIFTFGVACGIYAIGTYTATSLRGGLYANAGVLAVILIGYVWFVVRRWMKQRAADAEYADEIEPQIEDQRPLK</sequence>
<proteinExistence type="predicted"/>
<feature type="transmembrane region" description="Helical" evidence="1">
    <location>
        <begin position="164"/>
        <end position="184"/>
    </location>
</feature>
<evidence type="ECO:0000256" key="1">
    <source>
        <dbReference type="SAM" id="Phobius"/>
    </source>
</evidence>
<evidence type="ECO:0000313" key="3">
    <source>
        <dbReference type="Proteomes" id="UP000675781"/>
    </source>
</evidence>
<feature type="transmembrane region" description="Helical" evidence="1">
    <location>
        <begin position="127"/>
        <end position="152"/>
    </location>
</feature>
<dbReference type="RefSeq" id="WP_212533661.1">
    <property type="nucleotide sequence ID" value="NZ_JAGSOG010000398.1"/>
</dbReference>
<feature type="transmembrane region" description="Helical" evidence="1">
    <location>
        <begin position="190"/>
        <end position="209"/>
    </location>
</feature>
<keyword evidence="1" id="KW-0472">Membrane</keyword>
<keyword evidence="1" id="KW-1133">Transmembrane helix</keyword>
<accession>A0A941EXU2</accession>
<keyword evidence="1" id="KW-0812">Transmembrane</keyword>
<evidence type="ECO:0000313" key="2">
    <source>
        <dbReference type="EMBL" id="MBR7839221.1"/>
    </source>
</evidence>
<reference evidence="2" key="1">
    <citation type="submission" date="2021-04" db="EMBL/GenBank/DDBJ databases">
        <title>Genome based classification of Actinospica acidithermotolerans sp. nov., an actinobacterium isolated from an Indonesian hot spring.</title>
        <authorList>
            <person name="Kusuma A.B."/>
            <person name="Putra K.E."/>
            <person name="Nafisah S."/>
            <person name="Loh J."/>
            <person name="Nouioui I."/>
            <person name="Goodfellow M."/>
        </authorList>
    </citation>
    <scope>NUCLEOTIDE SEQUENCE</scope>
    <source>
        <strain evidence="2">CSCA 57</strain>
    </source>
</reference>
<protein>
    <submittedName>
        <fullName evidence="2">Uncharacterized protein</fullName>
    </submittedName>
</protein>
<name>A0A941EXU2_9ACTN</name>
<gene>
    <name evidence="2" type="ORF">KDL01_38520</name>
</gene>
<comment type="caution">
    <text evidence="2">The sequence shown here is derived from an EMBL/GenBank/DDBJ whole genome shotgun (WGS) entry which is preliminary data.</text>
</comment>
<organism evidence="2 3">
    <name type="scientific">Actinospica durhamensis</name>
    <dbReference type="NCBI Taxonomy" id="1508375"/>
    <lineage>
        <taxon>Bacteria</taxon>
        <taxon>Bacillati</taxon>
        <taxon>Actinomycetota</taxon>
        <taxon>Actinomycetes</taxon>
        <taxon>Catenulisporales</taxon>
        <taxon>Actinospicaceae</taxon>
        <taxon>Actinospica</taxon>
    </lineage>
</organism>
<dbReference type="AlphaFoldDB" id="A0A941EXU2"/>